<keyword evidence="5" id="KW-1185">Reference proteome</keyword>
<gene>
    <name evidence="4" type="ORF">CBF35_14520</name>
</gene>
<dbReference type="RefSeq" id="WP_126782419.1">
    <property type="nucleotide sequence ID" value="NZ_JBQEIQ010000061.1"/>
</dbReference>
<organism evidence="4 5">
    <name type="scientific">Vagococcus salmoninarum</name>
    <dbReference type="NCBI Taxonomy" id="2739"/>
    <lineage>
        <taxon>Bacteria</taxon>
        <taxon>Bacillati</taxon>
        <taxon>Bacillota</taxon>
        <taxon>Bacilli</taxon>
        <taxon>Lactobacillales</taxon>
        <taxon>Enterococcaceae</taxon>
        <taxon>Vagococcus</taxon>
    </lineage>
</organism>
<sequence>MKLQKFTCAAVLSALVLGAVAPTALAATEEANTLNGKGTIQYIENDDSNNDGNEVVDPEKPDEKIDVEEEEGTNNNTKKGTLRVDFVSHLDFGATNKIKTGAGEYFASPTVGTNKDGDEVKRGNFVQVTDQRGDGIKGWKLSAKVTSPFTNTAGDVLNGAKITYSNPFVNSDQTDKGNLPTPTSSVVLDTTGATTNSEVMLSADAATKQGWGAYTIEYGRPALDGDDKVVEDGTTGVITQPTMAESVKLDVPANTPLKIGDAYQATILWTIAEL</sequence>
<dbReference type="OrthoDB" id="2182753at2"/>
<feature type="domain" description="WxL" evidence="3">
    <location>
        <begin position="31"/>
        <end position="272"/>
    </location>
</feature>
<dbReference type="Proteomes" id="UP000287239">
    <property type="component" value="Unassembled WGS sequence"/>
</dbReference>
<dbReference type="InterPro" id="IPR027994">
    <property type="entry name" value="WxL_dom"/>
</dbReference>
<comment type="caution">
    <text evidence="4">The sequence shown here is derived from an EMBL/GenBank/DDBJ whole genome shotgun (WGS) entry which is preliminary data.</text>
</comment>
<name>A0A429ZC99_9ENTE</name>
<evidence type="ECO:0000256" key="1">
    <source>
        <dbReference type="SAM" id="MobiDB-lite"/>
    </source>
</evidence>
<dbReference type="EMBL" id="NGJU01000031">
    <property type="protein sequence ID" value="RST91337.1"/>
    <property type="molecule type" value="Genomic_DNA"/>
</dbReference>
<reference evidence="4 5" key="1">
    <citation type="submission" date="2017-05" db="EMBL/GenBank/DDBJ databases">
        <title>Vagococcus spp. assemblies.</title>
        <authorList>
            <person name="Gulvik C.A."/>
        </authorList>
    </citation>
    <scope>NUCLEOTIDE SEQUENCE [LARGE SCALE GENOMIC DNA]</scope>
    <source>
        <strain evidence="4 5">NCFB 2777</strain>
    </source>
</reference>
<proteinExistence type="predicted"/>
<dbReference type="Pfam" id="PF13731">
    <property type="entry name" value="WxL"/>
    <property type="match status" value="1"/>
</dbReference>
<protein>
    <recommendedName>
        <fullName evidence="3">WxL domain-containing protein</fullName>
    </recommendedName>
</protein>
<accession>A0A429ZC99</accession>
<evidence type="ECO:0000256" key="2">
    <source>
        <dbReference type="SAM" id="SignalP"/>
    </source>
</evidence>
<dbReference type="GeneID" id="98569559"/>
<feature type="signal peptide" evidence="2">
    <location>
        <begin position="1"/>
        <end position="26"/>
    </location>
</feature>
<evidence type="ECO:0000313" key="5">
    <source>
        <dbReference type="Proteomes" id="UP000287239"/>
    </source>
</evidence>
<dbReference type="AlphaFoldDB" id="A0A429ZC99"/>
<feature type="region of interest" description="Disordered" evidence="1">
    <location>
        <begin position="43"/>
        <end position="79"/>
    </location>
</feature>
<evidence type="ECO:0000259" key="3">
    <source>
        <dbReference type="Pfam" id="PF13731"/>
    </source>
</evidence>
<evidence type="ECO:0000313" key="4">
    <source>
        <dbReference type="EMBL" id="RST91337.1"/>
    </source>
</evidence>
<feature type="chain" id="PRO_5019382622" description="WxL domain-containing protein" evidence="2">
    <location>
        <begin position="27"/>
        <end position="274"/>
    </location>
</feature>
<keyword evidence="2" id="KW-0732">Signal</keyword>